<evidence type="ECO:0000313" key="1">
    <source>
        <dbReference type="EMBL" id="EGF99622.1"/>
    </source>
</evidence>
<dbReference type="KEGG" id="mlr:MELLADRAFT_94187"/>
<dbReference type="RefSeq" id="XP_007417091.1">
    <property type="nucleotide sequence ID" value="XM_007417029.1"/>
</dbReference>
<name>F4S6S8_MELLP</name>
<evidence type="ECO:0000313" key="2">
    <source>
        <dbReference type="Proteomes" id="UP000001072"/>
    </source>
</evidence>
<accession>F4S6S8</accession>
<reference evidence="2" key="1">
    <citation type="journal article" date="2011" name="Proc. Natl. Acad. Sci. U.S.A.">
        <title>Obligate biotrophy features unraveled by the genomic analysis of rust fungi.</title>
        <authorList>
            <person name="Duplessis S."/>
            <person name="Cuomo C.A."/>
            <person name="Lin Y.-C."/>
            <person name="Aerts A."/>
            <person name="Tisserant E."/>
            <person name="Veneault-Fourrey C."/>
            <person name="Joly D.L."/>
            <person name="Hacquard S."/>
            <person name="Amselem J."/>
            <person name="Cantarel B.L."/>
            <person name="Chiu R."/>
            <person name="Coutinho P.M."/>
            <person name="Feau N."/>
            <person name="Field M."/>
            <person name="Frey P."/>
            <person name="Gelhaye E."/>
            <person name="Goldberg J."/>
            <person name="Grabherr M.G."/>
            <person name="Kodira C.D."/>
            <person name="Kohler A."/>
            <person name="Kuees U."/>
            <person name="Lindquist E.A."/>
            <person name="Lucas S.M."/>
            <person name="Mago R."/>
            <person name="Mauceli E."/>
            <person name="Morin E."/>
            <person name="Murat C."/>
            <person name="Pangilinan J.L."/>
            <person name="Park R."/>
            <person name="Pearson M."/>
            <person name="Quesneville H."/>
            <person name="Rouhier N."/>
            <person name="Sakthikumar S."/>
            <person name="Salamov A.A."/>
            <person name="Schmutz J."/>
            <person name="Selles B."/>
            <person name="Shapiro H."/>
            <person name="Tanguay P."/>
            <person name="Tuskan G.A."/>
            <person name="Henrissat B."/>
            <person name="Van de Peer Y."/>
            <person name="Rouze P."/>
            <person name="Ellis J.G."/>
            <person name="Dodds P.N."/>
            <person name="Schein J.E."/>
            <person name="Zhong S."/>
            <person name="Hamelin R.C."/>
            <person name="Grigoriev I.V."/>
            <person name="Szabo L.J."/>
            <person name="Martin F."/>
        </authorList>
    </citation>
    <scope>NUCLEOTIDE SEQUENCE [LARGE SCALE GENOMIC DNA]</scope>
    <source>
        <strain evidence="2">98AG31 / pathotype 3-4-7</strain>
    </source>
</reference>
<dbReference type="VEuPathDB" id="FungiDB:MELLADRAFT_94187"/>
<dbReference type="EMBL" id="GL883156">
    <property type="protein sequence ID" value="EGF99622.1"/>
    <property type="molecule type" value="Genomic_DNA"/>
</dbReference>
<sequence>MNELRMGTTGTLKDVIRLGEDMPDWVISLRTPYYLVETAIGPLPFPTIFRV</sequence>
<dbReference type="GeneID" id="18936811"/>
<dbReference type="Gene3D" id="3.40.50.1100">
    <property type="match status" value="1"/>
</dbReference>
<dbReference type="InterPro" id="IPR036052">
    <property type="entry name" value="TrpB-like_PALP_sf"/>
</dbReference>
<dbReference type="Proteomes" id="UP000001072">
    <property type="component" value="Unassembled WGS sequence"/>
</dbReference>
<dbReference type="InParanoid" id="F4S6S8"/>
<gene>
    <name evidence="1" type="ORF">MELLADRAFT_94187</name>
</gene>
<protein>
    <submittedName>
        <fullName evidence="1">Uncharacterized protein</fullName>
    </submittedName>
</protein>
<proteinExistence type="predicted"/>
<keyword evidence="2" id="KW-1185">Reference proteome</keyword>
<dbReference type="OrthoDB" id="10050244at2759"/>
<dbReference type="AlphaFoldDB" id="F4S6S8"/>
<dbReference type="HOGENOM" id="CLU_3106903_0_0_1"/>
<organism evidence="2">
    <name type="scientific">Melampsora larici-populina (strain 98AG31 / pathotype 3-4-7)</name>
    <name type="common">Poplar leaf rust fungus</name>
    <dbReference type="NCBI Taxonomy" id="747676"/>
    <lineage>
        <taxon>Eukaryota</taxon>
        <taxon>Fungi</taxon>
        <taxon>Dikarya</taxon>
        <taxon>Basidiomycota</taxon>
        <taxon>Pucciniomycotina</taxon>
        <taxon>Pucciniomycetes</taxon>
        <taxon>Pucciniales</taxon>
        <taxon>Melampsoraceae</taxon>
        <taxon>Melampsora</taxon>
    </lineage>
</organism>